<dbReference type="STRING" id="1888891.DSOL_3424"/>
<accession>A0A1Q8QR41</accession>
<dbReference type="Proteomes" id="UP000186102">
    <property type="component" value="Unassembled WGS sequence"/>
</dbReference>
<organism evidence="1 2">
    <name type="scientific">Desulfosporosinus metallidurans</name>
    <dbReference type="NCBI Taxonomy" id="1888891"/>
    <lineage>
        <taxon>Bacteria</taxon>
        <taxon>Bacillati</taxon>
        <taxon>Bacillota</taxon>
        <taxon>Clostridia</taxon>
        <taxon>Eubacteriales</taxon>
        <taxon>Desulfitobacteriaceae</taxon>
        <taxon>Desulfosporosinus</taxon>
    </lineage>
</organism>
<dbReference type="RefSeq" id="WP_075365908.1">
    <property type="nucleotide sequence ID" value="NZ_MLBF01000030.1"/>
</dbReference>
<dbReference type="PANTHER" id="PTHR38664:SF1">
    <property type="entry name" value="SLR0058 PROTEIN"/>
    <property type="match status" value="1"/>
</dbReference>
<keyword evidence="2" id="KW-1185">Reference proteome</keyword>
<evidence type="ECO:0008006" key="3">
    <source>
        <dbReference type="Google" id="ProtNLM"/>
    </source>
</evidence>
<dbReference type="AlphaFoldDB" id="A0A1Q8QR41"/>
<comment type="caution">
    <text evidence="1">The sequence shown here is derived from an EMBL/GenBank/DDBJ whole genome shotgun (WGS) entry which is preliminary data.</text>
</comment>
<evidence type="ECO:0000313" key="2">
    <source>
        <dbReference type="Proteomes" id="UP000186102"/>
    </source>
</evidence>
<dbReference type="PANTHER" id="PTHR38664">
    <property type="entry name" value="SLR0058 PROTEIN"/>
    <property type="match status" value="1"/>
</dbReference>
<gene>
    <name evidence="1" type="ORF">DSOL_3424</name>
</gene>
<reference evidence="1 2" key="1">
    <citation type="submission" date="2016-09" db="EMBL/GenBank/DDBJ databases">
        <title>Complete genome of Desulfosporosinus sp. OL.</title>
        <authorList>
            <person name="Mardanov A."/>
            <person name="Beletsky A."/>
            <person name="Panova A."/>
            <person name="Karnachuk O."/>
            <person name="Ravin N."/>
        </authorList>
    </citation>
    <scope>NUCLEOTIDE SEQUENCE [LARGE SCALE GENOMIC DNA]</scope>
    <source>
        <strain evidence="1 2">OL</strain>
    </source>
</reference>
<dbReference type="NCBIfam" id="NF047773">
    <property type="entry name" value="phas_rel_Lepto"/>
    <property type="match status" value="1"/>
</dbReference>
<name>A0A1Q8QR41_9FIRM</name>
<dbReference type="EMBL" id="MLBF01000030">
    <property type="protein sequence ID" value="OLN29718.1"/>
    <property type="molecule type" value="Genomic_DNA"/>
</dbReference>
<evidence type="ECO:0000313" key="1">
    <source>
        <dbReference type="EMBL" id="OLN29718.1"/>
    </source>
</evidence>
<protein>
    <recommendedName>
        <fullName evidence="3">Polyhydroxyalkanoate synthesis regulator phasin</fullName>
    </recommendedName>
</protein>
<proteinExistence type="predicted"/>
<dbReference type="OrthoDB" id="191894at2"/>
<sequence>MKDLISKGLALGLGLAVVSKEQIEKLVDELVKKGEVSTSESKELVRELFEKGEAEKKEMNSRIHEQVEKLLKDLNIPTKADLERLEQRIQELENKE</sequence>
<dbReference type="InterPro" id="IPR008769">
    <property type="entry name" value="PhaF_PhaI"/>
</dbReference>